<feature type="transmembrane region" description="Helical" evidence="13">
    <location>
        <begin position="326"/>
        <end position="344"/>
    </location>
</feature>
<feature type="transmembrane region" description="Helical" evidence="13">
    <location>
        <begin position="245"/>
        <end position="265"/>
    </location>
</feature>
<keyword evidence="10 13" id="KW-0472">Membrane</keyword>
<keyword evidence="4 13" id="KW-0812">Transmembrane</keyword>
<keyword evidence="17" id="KW-1185">Reference proteome</keyword>
<sequence length="815" mass="90953">MTIWYSGTQALAIALAFGILDLGVNVLGLAWNGTFFTYQNIVHWFNLQDYDFCVNPVDFLAVAVIRVCILVGGGVGVYSNPSGGPSAAARYSNLVFALLLLIIAFSPSKLLAFYEKESLKLAIGDWILMIWCVLSCFFVQAIWTNVFARVREPVPGSNTERLFGDDEDEYVQSVRKEEEEKAAKQRETMAMLFRLFTYMAKEWRYYSVAFSFLFLYSLSRVFIPYYTGEVVSSVFGDKEGAYIRLHRTVVIMTLLSLAGAVFGGLRGGSFTYSQSRVDRRIRDDLFRSLVRQEIGFFDANKTGEICSRLNADCQTMSNTLSLYMNVLSRNLTMLFGSLIFMFSLSWRLSMVTFIAIPIIFFVSKVYGVYYDQLAEETQTSVAKANDVAEEVISAIRTVKSFACEKFEAKRFLGFLDITLGIAVRKSIAHIGFLWTSEFLQMGILTVVLWYGGHLVIQKRIESGLLVSFLLYQFQLGENLRELGEVWNGLMQAVGASRKVFDFIDRKPVVDNGGRIGPDGRVSELEGRIEFRNVKFSYPIRPGIPVMKDLSFTVKPGEVVALVGPSGGGKSSCIAMLEHFYEPDSGEVLLDGIPIREYDHKYLHTKVALVGQEPVLYARSVRENIKYGLEEVSDEEIQKAAKLANAHQFITDTTDGYDTDVGEKGSQMSGGQKQRIAIARALVRDPVVLLLDEATSALDSESEHLVQEAISKNLHGRTVILIAHRLSTVENADKIIVISGGAVQQVGVHKELLQQDGIYKQLVQRQMQSGDLIEPPRHELTLPPVPKTKRIRVNSPTTSVSHSILGTSFASASSFI</sequence>
<evidence type="ECO:0000256" key="5">
    <source>
        <dbReference type="ARBA" id="ARBA00022741"/>
    </source>
</evidence>
<organism evidence="16 17">
    <name type="scientific">Steinernema hermaphroditum</name>
    <dbReference type="NCBI Taxonomy" id="289476"/>
    <lineage>
        <taxon>Eukaryota</taxon>
        <taxon>Metazoa</taxon>
        <taxon>Ecdysozoa</taxon>
        <taxon>Nematoda</taxon>
        <taxon>Chromadorea</taxon>
        <taxon>Rhabditida</taxon>
        <taxon>Tylenchina</taxon>
        <taxon>Panagrolaimomorpha</taxon>
        <taxon>Strongyloidoidea</taxon>
        <taxon>Steinernematidae</taxon>
        <taxon>Steinernema</taxon>
    </lineage>
</organism>
<evidence type="ECO:0000256" key="2">
    <source>
        <dbReference type="ARBA" id="ARBA00006493"/>
    </source>
</evidence>
<dbReference type="Pfam" id="PF00005">
    <property type="entry name" value="ABC_tran"/>
    <property type="match status" value="1"/>
</dbReference>
<evidence type="ECO:0000256" key="11">
    <source>
        <dbReference type="ARBA" id="ARBA00034522"/>
    </source>
</evidence>
<feature type="transmembrane region" description="Helical" evidence="13">
    <location>
        <begin position="203"/>
        <end position="225"/>
    </location>
</feature>
<dbReference type="InterPro" id="IPR013305">
    <property type="entry name" value="ABC_Tap-like"/>
</dbReference>
<evidence type="ECO:0000256" key="3">
    <source>
        <dbReference type="ARBA" id="ARBA00022448"/>
    </source>
</evidence>
<feature type="domain" description="ABC transporter" evidence="14">
    <location>
        <begin position="528"/>
        <end position="764"/>
    </location>
</feature>
<evidence type="ECO:0000256" key="8">
    <source>
        <dbReference type="ARBA" id="ARBA00022967"/>
    </source>
</evidence>
<reference evidence="16" key="1">
    <citation type="submission" date="2023-06" db="EMBL/GenBank/DDBJ databases">
        <title>Genomic analysis of the entomopathogenic nematode Steinernema hermaphroditum.</title>
        <authorList>
            <person name="Schwarz E.M."/>
            <person name="Heppert J.K."/>
            <person name="Baniya A."/>
            <person name="Schwartz H.T."/>
            <person name="Tan C.-H."/>
            <person name="Antoshechkin I."/>
            <person name="Sternberg P.W."/>
            <person name="Goodrich-Blair H."/>
            <person name="Dillman A.R."/>
        </authorList>
    </citation>
    <scope>NUCLEOTIDE SEQUENCE</scope>
    <source>
        <strain evidence="16">PS9179</strain>
        <tissue evidence="16">Whole animal</tissue>
    </source>
</reference>
<feature type="transmembrane region" description="Helical" evidence="13">
    <location>
        <begin position="91"/>
        <end position="114"/>
    </location>
</feature>
<evidence type="ECO:0000256" key="6">
    <source>
        <dbReference type="ARBA" id="ARBA00022840"/>
    </source>
</evidence>
<proteinExistence type="inferred from homology"/>
<dbReference type="Pfam" id="PF00664">
    <property type="entry name" value="ABC_membrane"/>
    <property type="match status" value="1"/>
</dbReference>
<dbReference type="InterPro" id="IPR017871">
    <property type="entry name" value="ABC_transporter-like_CS"/>
</dbReference>
<keyword evidence="5" id="KW-0547">Nucleotide-binding</keyword>
<feature type="transmembrane region" description="Helical" evidence="13">
    <location>
        <begin position="12"/>
        <end position="31"/>
    </location>
</feature>
<dbReference type="PROSITE" id="PS00211">
    <property type="entry name" value="ABC_TRANSPORTER_1"/>
    <property type="match status" value="1"/>
</dbReference>
<keyword evidence="7" id="KW-0653">Protein transport</keyword>
<evidence type="ECO:0000256" key="1">
    <source>
        <dbReference type="ARBA" id="ARBA00004127"/>
    </source>
</evidence>
<feature type="transmembrane region" description="Helical" evidence="13">
    <location>
        <begin position="438"/>
        <end position="456"/>
    </location>
</feature>
<evidence type="ECO:0000313" key="17">
    <source>
        <dbReference type="Proteomes" id="UP001175271"/>
    </source>
</evidence>
<dbReference type="InterPro" id="IPR039421">
    <property type="entry name" value="Type_1_exporter"/>
</dbReference>
<dbReference type="AlphaFoldDB" id="A0AA39II51"/>
<comment type="caution">
    <text evidence="16">The sequence shown here is derived from an EMBL/GenBank/DDBJ whole genome shotgun (WGS) entry which is preliminary data.</text>
</comment>
<dbReference type="NCBIfam" id="TIGR00958">
    <property type="entry name" value="3a01208"/>
    <property type="match status" value="1"/>
</dbReference>
<dbReference type="GO" id="GO:0005524">
    <property type="term" value="F:ATP binding"/>
    <property type="evidence" value="ECO:0007669"/>
    <property type="project" value="UniProtKB-KW"/>
</dbReference>
<dbReference type="PROSITE" id="PS50893">
    <property type="entry name" value="ABC_TRANSPORTER_2"/>
    <property type="match status" value="1"/>
</dbReference>
<accession>A0AA39II51</accession>
<evidence type="ECO:0000256" key="7">
    <source>
        <dbReference type="ARBA" id="ARBA00022856"/>
    </source>
</evidence>
<dbReference type="SUPFAM" id="SSF52540">
    <property type="entry name" value="P-loop containing nucleoside triphosphate hydrolases"/>
    <property type="match status" value="1"/>
</dbReference>
<feature type="transmembrane region" description="Helical" evidence="13">
    <location>
        <begin position="126"/>
        <end position="148"/>
    </location>
</feature>
<evidence type="ECO:0000256" key="13">
    <source>
        <dbReference type="SAM" id="Phobius"/>
    </source>
</evidence>
<evidence type="ECO:0000256" key="4">
    <source>
        <dbReference type="ARBA" id="ARBA00022692"/>
    </source>
</evidence>
<evidence type="ECO:0000313" key="16">
    <source>
        <dbReference type="EMBL" id="KAK0424080.1"/>
    </source>
</evidence>
<dbReference type="InterPro" id="IPR036640">
    <property type="entry name" value="ABC1_TM_sf"/>
</dbReference>
<comment type="subcellular location">
    <subcellularLocation>
        <location evidence="1">Endomembrane system</location>
        <topology evidence="1">Multi-pass membrane protein</topology>
    </subcellularLocation>
</comment>
<feature type="transmembrane region" description="Helical" evidence="13">
    <location>
        <begin position="59"/>
        <end position="79"/>
    </location>
</feature>
<keyword evidence="3" id="KW-0813">Transport</keyword>
<dbReference type="GO" id="GO:0012505">
    <property type="term" value="C:endomembrane system"/>
    <property type="evidence" value="ECO:0007669"/>
    <property type="project" value="UniProtKB-SubCell"/>
</dbReference>
<dbReference type="InterPro" id="IPR011527">
    <property type="entry name" value="ABC1_TM_dom"/>
</dbReference>
<evidence type="ECO:0000256" key="12">
    <source>
        <dbReference type="ARBA" id="ARBA00048240"/>
    </source>
</evidence>
<dbReference type="SMART" id="SM00382">
    <property type="entry name" value="AAA"/>
    <property type="match status" value="1"/>
</dbReference>
<dbReference type="EC" id="7.4.2.14" evidence="11"/>
<dbReference type="FunFam" id="1.20.1560.10:FF:000154">
    <property type="entry name" value="HAlF transporter (PGP related)"/>
    <property type="match status" value="1"/>
</dbReference>
<evidence type="ECO:0000256" key="9">
    <source>
        <dbReference type="ARBA" id="ARBA00022989"/>
    </source>
</evidence>
<feature type="transmembrane region" description="Helical" evidence="13">
    <location>
        <begin position="350"/>
        <end position="369"/>
    </location>
</feature>
<dbReference type="Gene3D" id="3.40.50.300">
    <property type="entry name" value="P-loop containing nucleotide triphosphate hydrolases"/>
    <property type="match status" value="1"/>
</dbReference>
<dbReference type="PANTHER" id="PTHR43394">
    <property type="entry name" value="ATP-DEPENDENT PERMEASE MDL1, MITOCHONDRIAL"/>
    <property type="match status" value="1"/>
</dbReference>
<dbReference type="GO" id="GO:0016020">
    <property type="term" value="C:membrane"/>
    <property type="evidence" value="ECO:0007669"/>
    <property type="project" value="InterPro"/>
</dbReference>
<dbReference type="EMBL" id="JAUCMV010000001">
    <property type="protein sequence ID" value="KAK0424080.1"/>
    <property type="molecule type" value="Genomic_DNA"/>
</dbReference>
<keyword evidence="6" id="KW-0067">ATP-binding</keyword>
<keyword evidence="9 13" id="KW-1133">Transmembrane helix</keyword>
<evidence type="ECO:0000256" key="10">
    <source>
        <dbReference type="ARBA" id="ARBA00023136"/>
    </source>
</evidence>
<dbReference type="InterPro" id="IPR003593">
    <property type="entry name" value="AAA+_ATPase"/>
</dbReference>
<dbReference type="PROSITE" id="PS50929">
    <property type="entry name" value="ABC_TM1F"/>
    <property type="match status" value="1"/>
</dbReference>
<feature type="domain" description="ABC transmembrane type-1" evidence="15">
    <location>
        <begin position="208"/>
        <end position="491"/>
    </location>
</feature>
<evidence type="ECO:0000259" key="14">
    <source>
        <dbReference type="PROSITE" id="PS50893"/>
    </source>
</evidence>
<dbReference type="GO" id="GO:0015433">
    <property type="term" value="F:ABC-type peptide antigen transporter activity"/>
    <property type="evidence" value="ECO:0007669"/>
    <property type="project" value="UniProtKB-EC"/>
</dbReference>
<name>A0AA39II51_9BILA</name>
<dbReference type="PANTHER" id="PTHR43394:SF19">
    <property type="entry name" value="ABC TRANSPORTER B FAMILY"/>
    <property type="match status" value="1"/>
</dbReference>
<dbReference type="InterPro" id="IPR027417">
    <property type="entry name" value="P-loop_NTPase"/>
</dbReference>
<dbReference type="GO" id="GO:0015421">
    <property type="term" value="F:ABC-type oligopeptide transporter activity"/>
    <property type="evidence" value="ECO:0007669"/>
    <property type="project" value="TreeGrafter"/>
</dbReference>
<evidence type="ECO:0000259" key="15">
    <source>
        <dbReference type="PROSITE" id="PS50929"/>
    </source>
</evidence>
<dbReference type="PIRSF" id="PIRSF002773">
    <property type="entry name" value="ABC_prm/ATPase_B"/>
    <property type="match status" value="1"/>
</dbReference>
<dbReference type="CDD" id="cd03249">
    <property type="entry name" value="ABC_MTABC3_MDL1_MDL2"/>
    <property type="match status" value="1"/>
</dbReference>
<protein>
    <recommendedName>
        <fullName evidence="11">ABC-type antigen peptide transporter</fullName>
        <ecNumber evidence="11">7.4.2.14</ecNumber>
    </recommendedName>
</protein>
<dbReference type="SUPFAM" id="SSF90123">
    <property type="entry name" value="ABC transporter transmembrane region"/>
    <property type="match status" value="1"/>
</dbReference>
<dbReference type="FunFam" id="3.40.50.300:FF:000140">
    <property type="entry name" value="Lipid A export ATP-binding/permease protein MsbA"/>
    <property type="match status" value="1"/>
</dbReference>
<dbReference type="InterPro" id="IPR003439">
    <property type="entry name" value="ABC_transporter-like_ATP-bd"/>
</dbReference>
<gene>
    <name evidence="16" type="ORF">QR680_008489</name>
</gene>
<dbReference type="Gene3D" id="1.20.1560.10">
    <property type="entry name" value="ABC transporter type 1, transmembrane domain"/>
    <property type="match status" value="2"/>
</dbReference>
<comment type="catalytic activity">
    <reaction evidence="12">
        <text>a peptide antigen(in) + ATP + H2O = a peptide antigen(out) + ADP + phosphate + H(+)</text>
        <dbReference type="Rhea" id="RHEA:65972"/>
        <dbReference type="Rhea" id="RHEA-COMP:16941"/>
        <dbReference type="ChEBI" id="CHEBI:15377"/>
        <dbReference type="ChEBI" id="CHEBI:15378"/>
        <dbReference type="ChEBI" id="CHEBI:30616"/>
        <dbReference type="ChEBI" id="CHEBI:43474"/>
        <dbReference type="ChEBI" id="CHEBI:166823"/>
        <dbReference type="ChEBI" id="CHEBI:456216"/>
        <dbReference type="EC" id="7.4.2.14"/>
    </reaction>
    <physiologicalReaction direction="left-to-right" evidence="12">
        <dbReference type="Rhea" id="RHEA:65973"/>
    </physiologicalReaction>
</comment>
<dbReference type="GO" id="GO:0016887">
    <property type="term" value="F:ATP hydrolysis activity"/>
    <property type="evidence" value="ECO:0007669"/>
    <property type="project" value="InterPro"/>
</dbReference>
<dbReference type="Proteomes" id="UP001175271">
    <property type="component" value="Unassembled WGS sequence"/>
</dbReference>
<keyword evidence="7" id="KW-0571">Peptide transport</keyword>
<comment type="similarity">
    <text evidence="2">Belongs to the ABC transporter superfamily. ABCB family. MHC peptide exporter (TC 3.A.1.209) subfamily.</text>
</comment>
<keyword evidence="8" id="KW-1278">Translocase</keyword>
<dbReference type="CDD" id="cd18572">
    <property type="entry name" value="ABC_6TM_TAP"/>
    <property type="match status" value="1"/>
</dbReference>